<dbReference type="Gene3D" id="3.30.40.10">
    <property type="entry name" value="Zinc/RING finger domain, C3HC4 (zinc finger)"/>
    <property type="match status" value="1"/>
</dbReference>
<keyword evidence="1" id="KW-0862">Zinc</keyword>
<evidence type="ECO:0000256" key="2">
    <source>
        <dbReference type="SAM" id="MobiDB-lite"/>
    </source>
</evidence>
<evidence type="ECO:0000256" key="1">
    <source>
        <dbReference type="PROSITE-ProRule" id="PRU00175"/>
    </source>
</evidence>
<accession>A0A813JUL2</accession>
<proteinExistence type="predicted"/>
<gene>
    <name evidence="4" type="ORF">PGLA2088_LOCUS24067</name>
</gene>
<dbReference type="PROSITE" id="PS50089">
    <property type="entry name" value="ZF_RING_2"/>
    <property type="match status" value="1"/>
</dbReference>
<dbReference type="InterPro" id="IPR001841">
    <property type="entry name" value="Znf_RING"/>
</dbReference>
<evidence type="ECO:0000313" key="5">
    <source>
        <dbReference type="Proteomes" id="UP000626109"/>
    </source>
</evidence>
<dbReference type="EMBL" id="CAJNNW010026351">
    <property type="protein sequence ID" value="CAE8684701.1"/>
    <property type="molecule type" value="Genomic_DNA"/>
</dbReference>
<protein>
    <recommendedName>
        <fullName evidence="3">RING-type domain-containing protein</fullName>
    </recommendedName>
</protein>
<organism evidence="4 5">
    <name type="scientific">Polarella glacialis</name>
    <name type="common">Dinoflagellate</name>
    <dbReference type="NCBI Taxonomy" id="89957"/>
    <lineage>
        <taxon>Eukaryota</taxon>
        <taxon>Sar</taxon>
        <taxon>Alveolata</taxon>
        <taxon>Dinophyceae</taxon>
        <taxon>Suessiales</taxon>
        <taxon>Suessiaceae</taxon>
        <taxon>Polarella</taxon>
    </lineage>
</organism>
<keyword evidence="1" id="KW-0863">Zinc-finger</keyword>
<dbReference type="Proteomes" id="UP000626109">
    <property type="component" value="Unassembled WGS sequence"/>
</dbReference>
<feature type="region of interest" description="Disordered" evidence="2">
    <location>
        <begin position="1"/>
        <end position="22"/>
    </location>
</feature>
<sequence>VRKFLLGEDYQQDGTADPAMQSAVRQQRMSEASSRGSMRFGPTAFEETQPMLGLGATQNVINVGSAHAILTNRPFNAGDKCVQSSFDDYLKNECWICTGGHEEWDMWLSCRHMFCKDCSTNMLSRRMPCPLCRVSSSVVKRGTCARGGRIEPLL</sequence>
<feature type="non-terminal residue" evidence="4">
    <location>
        <position position="154"/>
    </location>
</feature>
<name>A0A813JUL2_POLGL</name>
<dbReference type="Pfam" id="PF13920">
    <property type="entry name" value="zf-C3HC4_3"/>
    <property type="match status" value="1"/>
</dbReference>
<dbReference type="InterPro" id="IPR013083">
    <property type="entry name" value="Znf_RING/FYVE/PHD"/>
</dbReference>
<feature type="domain" description="RING-type" evidence="3">
    <location>
        <begin position="94"/>
        <end position="133"/>
    </location>
</feature>
<evidence type="ECO:0000313" key="4">
    <source>
        <dbReference type="EMBL" id="CAE8684701.1"/>
    </source>
</evidence>
<dbReference type="AlphaFoldDB" id="A0A813JUL2"/>
<evidence type="ECO:0000259" key="3">
    <source>
        <dbReference type="PROSITE" id="PS50089"/>
    </source>
</evidence>
<reference evidence="4" key="1">
    <citation type="submission" date="2021-02" db="EMBL/GenBank/DDBJ databases">
        <authorList>
            <person name="Dougan E. K."/>
            <person name="Rhodes N."/>
            <person name="Thang M."/>
            <person name="Chan C."/>
        </authorList>
    </citation>
    <scope>NUCLEOTIDE SEQUENCE</scope>
</reference>
<dbReference type="GO" id="GO:0008270">
    <property type="term" value="F:zinc ion binding"/>
    <property type="evidence" value="ECO:0007669"/>
    <property type="project" value="UniProtKB-KW"/>
</dbReference>
<comment type="caution">
    <text evidence="4">The sequence shown here is derived from an EMBL/GenBank/DDBJ whole genome shotgun (WGS) entry which is preliminary data.</text>
</comment>
<keyword evidence="1" id="KW-0479">Metal-binding</keyword>
<dbReference type="SUPFAM" id="SSF57850">
    <property type="entry name" value="RING/U-box"/>
    <property type="match status" value="1"/>
</dbReference>